<protein>
    <submittedName>
        <fullName evidence="1">Uncharacterized protein</fullName>
    </submittedName>
</protein>
<name>A0A1M4Z891_9FIRM</name>
<evidence type="ECO:0000313" key="2">
    <source>
        <dbReference type="Proteomes" id="UP000184114"/>
    </source>
</evidence>
<dbReference type="STRING" id="1123404.SAMN02745784_02956"/>
<dbReference type="EMBL" id="FQTY01000022">
    <property type="protein sequence ID" value="SHF14215.1"/>
    <property type="molecule type" value="Genomic_DNA"/>
</dbReference>
<dbReference type="RefSeq" id="WP_159429214.1">
    <property type="nucleotide sequence ID" value="NZ_FQTY01000022.1"/>
</dbReference>
<sequence length="55" mass="6412">MSKCFADDGTICTALKVKECRGCAFFKTTEQKRKDDERTKKRLDSLKDKTVNIYF</sequence>
<dbReference type="GeneID" id="90996672"/>
<keyword evidence="2" id="KW-1185">Reference proteome</keyword>
<evidence type="ECO:0000313" key="1">
    <source>
        <dbReference type="EMBL" id="SHF14215.1"/>
    </source>
</evidence>
<organism evidence="1 2">
    <name type="scientific">Tissierella praeacuta DSM 18095</name>
    <dbReference type="NCBI Taxonomy" id="1123404"/>
    <lineage>
        <taxon>Bacteria</taxon>
        <taxon>Bacillati</taxon>
        <taxon>Bacillota</taxon>
        <taxon>Tissierellia</taxon>
        <taxon>Tissierellales</taxon>
        <taxon>Tissierellaceae</taxon>
        <taxon>Tissierella</taxon>
    </lineage>
</organism>
<reference evidence="2" key="1">
    <citation type="submission" date="2016-11" db="EMBL/GenBank/DDBJ databases">
        <authorList>
            <person name="Varghese N."/>
            <person name="Submissions S."/>
        </authorList>
    </citation>
    <scope>NUCLEOTIDE SEQUENCE [LARGE SCALE GENOMIC DNA]</scope>
    <source>
        <strain evidence="2">DSM 18095</strain>
    </source>
</reference>
<gene>
    <name evidence="1" type="ORF">SAMN02745784_02956</name>
</gene>
<dbReference type="AlphaFoldDB" id="A0A1M4Z891"/>
<dbReference type="Proteomes" id="UP000184114">
    <property type="component" value="Unassembled WGS sequence"/>
</dbReference>
<accession>A0A1M4Z891</accession>
<proteinExistence type="predicted"/>